<evidence type="ECO:0000256" key="4">
    <source>
        <dbReference type="ARBA" id="ARBA00022989"/>
    </source>
</evidence>
<keyword evidence="9" id="KW-1185">Reference proteome</keyword>
<comment type="caution">
    <text evidence="8">The sequence shown here is derived from an EMBL/GenBank/DDBJ whole genome shotgun (WGS) entry which is preliminary data.</text>
</comment>
<name>A0A6A4VL28_AMPAM</name>
<feature type="transmembrane region" description="Helical" evidence="6">
    <location>
        <begin position="20"/>
        <end position="40"/>
    </location>
</feature>
<evidence type="ECO:0000256" key="2">
    <source>
        <dbReference type="ARBA" id="ARBA00022692"/>
    </source>
</evidence>
<dbReference type="Proteomes" id="UP000440578">
    <property type="component" value="Unassembled WGS sequence"/>
</dbReference>
<comment type="subcellular location">
    <subcellularLocation>
        <location evidence="1">Membrane</location>
        <topology evidence="1">Multi-pass membrane protein</topology>
    </subcellularLocation>
</comment>
<proteinExistence type="predicted"/>
<dbReference type="Pfam" id="PF00520">
    <property type="entry name" value="Ion_trans"/>
    <property type="match status" value="1"/>
</dbReference>
<keyword evidence="8" id="KW-0675">Receptor</keyword>
<dbReference type="AlphaFoldDB" id="A0A6A4VL28"/>
<evidence type="ECO:0000256" key="6">
    <source>
        <dbReference type="SAM" id="Phobius"/>
    </source>
</evidence>
<keyword evidence="5 6" id="KW-0472">Membrane</keyword>
<dbReference type="InterPro" id="IPR005821">
    <property type="entry name" value="Ion_trans_dom"/>
</dbReference>
<reference evidence="8 9" key="1">
    <citation type="submission" date="2019-07" db="EMBL/GenBank/DDBJ databases">
        <title>Draft genome assembly of a fouling barnacle, Amphibalanus amphitrite (Darwin, 1854): The first reference genome for Thecostraca.</title>
        <authorList>
            <person name="Kim W."/>
        </authorList>
    </citation>
    <scope>NUCLEOTIDE SEQUENCE [LARGE SCALE GENOMIC DNA]</scope>
    <source>
        <strain evidence="8">SNU_AA5</strain>
        <tissue evidence="8">Soma without cirri and trophi</tissue>
    </source>
</reference>
<evidence type="ECO:0000256" key="3">
    <source>
        <dbReference type="ARBA" id="ARBA00022737"/>
    </source>
</evidence>
<organism evidence="8 9">
    <name type="scientific">Amphibalanus amphitrite</name>
    <name type="common">Striped barnacle</name>
    <name type="synonym">Balanus amphitrite</name>
    <dbReference type="NCBI Taxonomy" id="1232801"/>
    <lineage>
        <taxon>Eukaryota</taxon>
        <taxon>Metazoa</taxon>
        <taxon>Ecdysozoa</taxon>
        <taxon>Arthropoda</taxon>
        <taxon>Crustacea</taxon>
        <taxon>Multicrustacea</taxon>
        <taxon>Cirripedia</taxon>
        <taxon>Thoracica</taxon>
        <taxon>Thoracicalcarea</taxon>
        <taxon>Balanomorpha</taxon>
        <taxon>Balanoidea</taxon>
        <taxon>Balanidae</taxon>
        <taxon>Amphibalaninae</taxon>
        <taxon>Amphibalanus</taxon>
    </lineage>
</organism>
<dbReference type="GO" id="GO:0005262">
    <property type="term" value="F:calcium channel activity"/>
    <property type="evidence" value="ECO:0007669"/>
    <property type="project" value="TreeGrafter"/>
</dbReference>
<feature type="domain" description="Ion transport" evidence="7">
    <location>
        <begin position="52"/>
        <end position="131"/>
    </location>
</feature>
<dbReference type="OrthoDB" id="533508at2759"/>
<gene>
    <name evidence="8" type="primary">TRPV4</name>
    <name evidence="8" type="ORF">FJT64_001161</name>
</gene>
<keyword evidence="2 6" id="KW-0812">Transmembrane</keyword>
<dbReference type="GO" id="GO:0005886">
    <property type="term" value="C:plasma membrane"/>
    <property type="evidence" value="ECO:0007669"/>
    <property type="project" value="TreeGrafter"/>
</dbReference>
<evidence type="ECO:0000313" key="8">
    <source>
        <dbReference type="EMBL" id="KAF0291232.1"/>
    </source>
</evidence>
<keyword evidence="4 6" id="KW-1133">Transmembrane helix</keyword>
<dbReference type="GO" id="GO:0098703">
    <property type="term" value="P:calcium ion import across plasma membrane"/>
    <property type="evidence" value="ECO:0007669"/>
    <property type="project" value="TreeGrafter"/>
</dbReference>
<sequence length="236" mass="27047">MSPFLPSHITSPFQATVPSRVIFLLSCLLKLAMVVLRTGLSERRGGPYFIIYRSYQHPDGAPNPMKTPIQSVMLMFLASLNSFGDLYNNLKYTRQKLVGQILFILYMVCVAILLINMLIAMMGNTYQRIAEMKNEWMRQWARIVLVVERGVSPTYRLEHLNLYSKPMADGTPALILRKQQSVSLQQTFSECYLDKATLFTLMFTLSRKSIMYIDMPISYQLFIFFGKTALRANGAL</sequence>
<dbReference type="PANTHER" id="PTHR10582:SF28">
    <property type="entry name" value="NANCHUNG, ISOFORM B"/>
    <property type="match status" value="1"/>
</dbReference>
<dbReference type="EMBL" id="VIIS01001897">
    <property type="protein sequence ID" value="KAF0291232.1"/>
    <property type="molecule type" value="Genomic_DNA"/>
</dbReference>
<evidence type="ECO:0000259" key="7">
    <source>
        <dbReference type="Pfam" id="PF00520"/>
    </source>
</evidence>
<evidence type="ECO:0000256" key="1">
    <source>
        <dbReference type="ARBA" id="ARBA00004141"/>
    </source>
</evidence>
<feature type="transmembrane region" description="Helical" evidence="6">
    <location>
        <begin position="101"/>
        <end position="123"/>
    </location>
</feature>
<dbReference type="InterPro" id="IPR024862">
    <property type="entry name" value="TRPV"/>
</dbReference>
<dbReference type="PANTHER" id="PTHR10582">
    <property type="entry name" value="TRANSIENT RECEPTOR POTENTIAL ION CHANNEL PROTEIN"/>
    <property type="match status" value="1"/>
</dbReference>
<evidence type="ECO:0000256" key="5">
    <source>
        <dbReference type="ARBA" id="ARBA00023136"/>
    </source>
</evidence>
<accession>A0A6A4VL28</accession>
<evidence type="ECO:0000313" key="9">
    <source>
        <dbReference type="Proteomes" id="UP000440578"/>
    </source>
</evidence>
<protein>
    <submittedName>
        <fullName evidence="8">Transient receptor potential cation channel subfamily V member 4</fullName>
    </submittedName>
</protein>
<keyword evidence="3" id="KW-0677">Repeat</keyword>